<dbReference type="SMART" id="SM00833">
    <property type="entry name" value="CobW_C"/>
    <property type="match status" value="1"/>
</dbReference>
<evidence type="ECO:0000313" key="9">
    <source>
        <dbReference type="Proteomes" id="UP001595711"/>
    </source>
</evidence>
<comment type="caution">
    <text evidence="8">The sequence shown here is derived from an EMBL/GenBank/DDBJ whole genome shotgun (WGS) entry which is preliminary data.</text>
</comment>
<dbReference type="SUPFAM" id="SSF90002">
    <property type="entry name" value="Hypothetical protein YjiA, C-terminal domain"/>
    <property type="match status" value="1"/>
</dbReference>
<dbReference type="Proteomes" id="UP001595711">
    <property type="component" value="Unassembled WGS sequence"/>
</dbReference>
<evidence type="ECO:0000256" key="5">
    <source>
        <dbReference type="ARBA" id="ARBA00045658"/>
    </source>
</evidence>
<keyword evidence="3" id="KW-0143">Chaperone</keyword>
<dbReference type="SUPFAM" id="SSF52540">
    <property type="entry name" value="P-loop containing nucleoside triphosphate hydrolases"/>
    <property type="match status" value="1"/>
</dbReference>
<dbReference type="Pfam" id="PF02492">
    <property type="entry name" value="cobW"/>
    <property type="match status" value="1"/>
</dbReference>
<evidence type="ECO:0000313" key="8">
    <source>
        <dbReference type="EMBL" id="MFC3675770.1"/>
    </source>
</evidence>
<accession>A0ABV7VE19</accession>
<dbReference type="Gene3D" id="3.30.1220.10">
    <property type="entry name" value="CobW-like, C-terminal domain"/>
    <property type="match status" value="1"/>
</dbReference>
<dbReference type="Pfam" id="PF07683">
    <property type="entry name" value="CobW_C"/>
    <property type="match status" value="1"/>
</dbReference>
<dbReference type="InterPro" id="IPR003495">
    <property type="entry name" value="CobW/HypB/UreG_nucleotide-bd"/>
</dbReference>
<evidence type="ECO:0000256" key="6">
    <source>
        <dbReference type="ARBA" id="ARBA00049117"/>
    </source>
</evidence>
<dbReference type="EMBL" id="JBHRYJ010000001">
    <property type="protein sequence ID" value="MFC3675770.1"/>
    <property type="molecule type" value="Genomic_DNA"/>
</dbReference>
<dbReference type="RefSeq" id="WP_379724965.1">
    <property type="nucleotide sequence ID" value="NZ_JBHRYJ010000001.1"/>
</dbReference>
<feature type="domain" description="CobW C-terminal" evidence="7">
    <location>
        <begin position="259"/>
        <end position="350"/>
    </location>
</feature>
<dbReference type="InterPro" id="IPR012824">
    <property type="entry name" value="CobW"/>
</dbReference>
<comment type="catalytic activity">
    <reaction evidence="6">
        <text>GTP + H2O = GDP + phosphate + H(+)</text>
        <dbReference type="Rhea" id="RHEA:19669"/>
        <dbReference type="ChEBI" id="CHEBI:15377"/>
        <dbReference type="ChEBI" id="CHEBI:15378"/>
        <dbReference type="ChEBI" id="CHEBI:37565"/>
        <dbReference type="ChEBI" id="CHEBI:43474"/>
        <dbReference type="ChEBI" id="CHEBI:58189"/>
    </reaction>
    <physiologicalReaction direction="left-to-right" evidence="6">
        <dbReference type="Rhea" id="RHEA:19670"/>
    </physiologicalReaction>
</comment>
<sequence length="350" mass="37265">MTLSQNTPVRKIPATVITGFLGAGKTTLIRHLLGNARGRRLALIVNEFGEVGIDGELLKACGSPDCTDDDIVELANGCLCCTVADDFLPTLQKLLDRADPPDHIVIETSGLALPKPLVQAFAWPGIRNRTTVDGVIAVVDGAAVAEGRFADDEAALAAQRAADPNLDHDNPLEELFEDQLACADLVLLNKADLLDDAATLRVQTDVAAHLRPGVKTMLLQHGAIDAAVLLGLQAAAEDDIAARRSHHDSEDGEHDHDDFASFAVSLPEQADPQALLNRLAPVIAQHDILRVKGFAAVAGKTMRLVLQGVGARLSHYYDRDWQPGENRGTRLVVIGRAGLDEAAIRAALAA</sequence>
<keyword evidence="2" id="KW-0378">Hydrolase</keyword>
<dbReference type="InterPro" id="IPR011629">
    <property type="entry name" value="CobW-like_C"/>
</dbReference>
<evidence type="ECO:0000256" key="3">
    <source>
        <dbReference type="ARBA" id="ARBA00023186"/>
    </source>
</evidence>
<protein>
    <submittedName>
        <fullName evidence="8">Cobalamin biosynthesis protein CobW</fullName>
    </submittedName>
</protein>
<dbReference type="NCBIfam" id="TIGR02475">
    <property type="entry name" value="CobW"/>
    <property type="match status" value="1"/>
</dbReference>
<keyword evidence="9" id="KW-1185">Reference proteome</keyword>
<dbReference type="PANTHER" id="PTHR13748">
    <property type="entry name" value="COBW-RELATED"/>
    <property type="match status" value="1"/>
</dbReference>
<dbReference type="InterPro" id="IPR036627">
    <property type="entry name" value="CobW-likC_sf"/>
</dbReference>
<dbReference type="Gene3D" id="3.40.50.300">
    <property type="entry name" value="P-loop containing nucleotide triphosphate hydrolases"/>
    <property type="match status" value="1"/>
</dbReference>
<evidence type="ECO:0000256" key="4">
    <source>
        <dbReference type="ARBA" id="ARBA00034320"/>
    </source>
</evidence>
<dbReference type="InterPro" id="IPR027417">
    <property type="entry name" value="P-loop_NTPase"/>
</dbReference>
<proteinExistence type="inferred from homology"/>
<dbReference type="PANTHER" id="PTHR13748:SF62">
    <property type="entry name" value="COBW DOMAIN-CONTAINING PROTEIN"/>
    <property type="match status" value="1"/>
</dbReference>
<comment type="function">
    <text evidence="5">Zinc chaperone that directly transfers zinc cofactor to target proteins, thereby activating them. Zinc is transferred from the CXCC motif in the GTPase domain to the zinc binding site in target proteins in a process requiring GTP hydrolysis.</text>
</comment>
<comment type="similarity">
    <text evidence="4">Belongs to the SIMIBI class G3E GTPase family. ZNG1 subfamily.</text>
</comment>
<evidence type="ECO:0000256" key="1">
    <source>
        <dbReference type="ARBA" id="ARBA00022741"/>
    </source>
</evidence>
<reference evidence="9" key="1">
    <citation type="journal article" date="2019" name="Int. J. Syst. Evol. Microbiol.">
        <title>The Global Catalogue of Microorganisms (GCM) 10K type strain sequencing project: providing services to taxonomists for standard genome sequencing and annotation.</title>
        <authorList>
            <consortium name="The Broad Institute Genomics Platform"/>
            <consortium name="The Broad Institute Genome Sequencing Center for Infectious Disease"/>
            <person name="Wu L."/>
            <person name="Ma J."/>
        </authorList>
    </citation>
    <scope>NUCLEOTIDE SEQUENCE [LARGE SCALE GENOMIC DNA]</scope>
    <source>
        <strain evidence="9">KCTC 42182</strain>
    </source>
</reference>
<gene>
    <name evidence="8" type="primary">cobW</name>
    <name evidence="8" type="ORF">ACFOOQ_09470</name>
</gene>
<dbReference type="InterPro" id="IPR051316">
    <property type="entry name" value="Zinc-reg_GTPase_activator"/>
</dbReference>
<evidence type="ECO:0000256" key="2">
    <source>
        <dbReference type="ARBA" id="ARBA00022801"/>
    </source>
</evidence>
<organism evidence="8 9">
    <name type="scientific">Ferrovibrio xuzhouensis</name>
    <dbReference type="NCBI Taxonomy" id="1576914"/>
    <lineage>
        <taxon>Bacteria</taxon>
        <taxon>Pseudomonadati</taxon>
        <taxon>Pseudomonadota</taxon>
        <taxon>Alphaproteobacteria</taxon>
        <taxon>Rhodospirillales</taxon>
        <taxon>Rhodospirillaceae</taxon>
        <taxon>Ferrovibrio</taxon>
    </lineage>
</organism>
<evidence type="ECO:0000259" key="7">
    <source>
        <dbReference type="SMART" id="SM00833"/>
    </source>
</evidence>
<keyword evidence="1" id="KW-0547">Nucleotide-binding</keyword>
<dbReference type="CDD" id="cd03112">
    <property type="entry name" value="CobW-like"/>
    <property type="match status" value="1"/>
</dbReference>
<name>A0ABV7VE19_9PROT</name>